<evidence type="ECO:0000313" key="1">
    <source>
        <dbReference type="EMBL" id="SCW62797.1"/>
    </source>
</evidence>
<sequence length="236" mass="25956">MLLLDGFTVTLPNGRRVLLRNDPSIDGSGCAAMMSRDDISRLYLPSGECSYSRFVQMLQNLIGNGLSAELVPSTSDKAATSGAPGRFCYEPSVAGDIYQLQATREFQNICGSTTPLKPKFTLDYGTVGLVKVDFVMRSPIGVLSYLGQYLRDPNIPFNGYYSKPSRQLLGHDRRYLSVVSDKVDDCYTSLTYLGKFYCVPAASTHTAMLMDIVQVLRNLSIAPTDLNTSFTLRVAN</sequence>
<organism evidence="1 2">
    <name type="scientific">Rhizobium mongolense subsp. loessense</name>
    <dbReference type="NCBI Taxonomy" id="158890"/>
    <lineage>
        <taxon>Bacteria</taxon>
        <taxon>Pseudomonadati</taxon>
        <taxon>Pseudomonadota</taxon>
        <taxon>Alphaproteobacteria</taxon>
        <taxon>Hyphomicrobiales</taxon>
        <taxon>Rhizobiaceae</taxon>
        <taxon>Rhizobium/Agrobacterium group</taxon>
        <taxon>Rhizobium</taxon>
    </lineage>
</organism>
<gene>
    <name evidence="1" type="ORF">SAMN02927900_03290</name>
</gene>
<protein>
    <submittedName>
        <fullName evidence="1">Uncharacterized protein</fullName>
    </submittedName>
</protein>
<reference evidence="1 2" key="1">
    <citation type="submission" date="2016-10" db="EMBL/GenBank/DDBJ databases">
        <authorList>
            <person name="de Groot N.N."/>
        </authorList>
    </citation>
    <scope>NUCLEOTIDE SEQUENCE [LARGE SCALE GENOMIC DNA]</scope>
    <source>
        <strain evidence="1 2">CGMCC 1.3401</strain>
    </source>
</reference>
<proteinExistence type="predicted"/>
<dbReference type="Proteomes" id="UP000199542">
    <property type="component" value="Unassembled WGS sequence"/>
</dbReference>
<dbReference type="RefSeq" id="WP_139187073.1">
    <property type="nucleotide sequence ID" value="NZ_FMTM01000004.1"/>
</dbReference>
<name>A0A1G4S1J0_9HYPH</name>
<dbReference type="AlphaFoldDB" id="A0A1G4S1J0"/>
<accession>A0A1G4S1J0</accession>
<dbReference type="EMBL" id="FMTM01000004">
    <property type="protein sequence ID" value="SCW62797.1"/>
    <property type="molecule type" value="Genomic_DNA"/>
</dbReference>
<evidence type="ECO:0000313" key="2">
    <source>
        <dbReference type="Proteomes" id="UP000199542"/>
    </source>
</evidence>